<dbReference type="AlphaFoldDB" id="A0A7C4ELB9"/>
<accession>A0A7C4ELB9</accession>
<name>A0A7C4ELB9_9BACT</name>
<sequence>MADFDFVYKKYSDEESEIYDAAMKEIMQNIKNGMPFREAVDSVIVEDEILKGLIEDDALKILIAELCYVSKIPFEELADMLKVPLNTIRKANFEMLEDVQTTLNQTFKQKRSGNA</sequence>
<protein>
    <submittedName>
        <fullName evidence="1">Uncharacterized protein</fullName>
    </submittedName>
</protein>
<comment type="caution">
    <text evidence="1">The sequence shown here is derived from an EMBL/GenBank/DDBJ whole genome shotgun (WGS) entry which is preliminary data.</text>
</comment>
<evidence type="ECO:0000313" key="1">
    <source>
        <dbReference type="EMBL" id="HGG98907.1"/>
    </source>
</evidence>
<dbReference type="EMBL" id="DTHO01000003">
    <property type="protein sequence ID" value="HGG98907.1"/>
    <property type="molecule type" value="Genomic_DNA"/>
</dbReference>
<organism evidence="1">
    <name type="scientific">Thermodesulfovibrio aggregans</name>
    <dbReference type="NCBI Taxonomy" id="86166"/>
    <lineage>
        <taxon>Bacteria</taxon>
        <taxon>Pseudomonadati</taxon>
        <taxon>Nitrospirota</taxon>
        <taxon>Thermodesulfovibrionia</taxon>
        <taxon>Thermodesulfovibrionales</taxon>
        <taxon>Thermodesulfovibrionaceae</taxon>
        <taxon>Thermodesulfovibrio</taxon>
    </lineage>
</organism>
<reference evidence="1" key="1">
    <citation type="journal article" date="2020" name="mSystems">
        <title>Genome- and Community-Level Interaction Insights into Carbon Utilization and Element Cycling Functions of Hydrothermarchaeota in Hydrothermal Sediment.</title>
        <authorList>
            <person name="Zhou Z."/>
            <person name="Liu Y."/>
            <person name="Xu W."/>
            <person name="Pan J."/>
            <person name="Luo Z.H."/>
            <person name="Li M."/>
        </authorList>
    </citation>
    <scope>NUCLEOTIDE SEQUENCE [LARGE SCALE GENOMIC DNA]</scope>
    <source>
        <strain evidence="1">SpSt-788</strain>
    </source>
</reference>
<gene>
    <name evidence="1" type="ORF">ENV75_00390</name>
</gene>
<proteinExistence type="predicted"/>